<dbReference type="GO" id="GO:0043335">
    <property type="term" value="P:protein unfolding"/>
    <property type="evidence" value="ECO:0007669"/>
    <property type="project" value="TreeGrafter"/>
</dbReference>
<dbReference type="GO" id="GO:0015031">
    <property type="term" value="P:protein transport"/>
    <property type="evidence" value="ECO:0007669"/>
    <property type="project" value="UniProtKB-UniRule"/>
</dbReference>
<comment type="subcellular location">
    <subcellularLocation>
        <location evidence="11">Cytoplasm</location>
    </subcellularLocation>
    <text evidence="11">About half TF is bound to the ribosome near the polypeptide exit tunnel while the other half is free in the cytoplasm.</text>
</comment>
<dbReference type="Gene3D" id="3.30.70.1050">
    <property type="entry name" value="Trigger factor ribosome-binding domain"/>
    <property type="match status" value="1"/>
</dbReference>
<evidence type="ECO:0000256" key="6">
    <source>
        <dbReference type="ARBA" id="ARBA00023110"/>
    </source>
</evidence>
<evidence type="ECO:0000256" key="1">
    <source>
        <dbReference type="ARBA" id="ARBA00000971"/>
    </source>
</evidence>
<keyword evidence="5 11" id="KW-0132">Cell division</keyword>
<sequence>MQVTKEPIDPCQVALTIEVEQDKVVHAVDKAYREYAKYVNVPGFRKGKAPMSFVRQRVPESDVRQRTAELLVESAYGDALKESETDPYAPPKLELLQLDLAGSPFIFKALVPLAPKVELGDYKGLEVEKKIYDISDSDVDEEIERLRERAADYPMAERAVENRDLVVADVSVKLDDQEATEPRPTMIELGADNLPGFDEQILGASVGDTKTFTLAYPADYPQVELQGKDAEFSVTIKEVRTKVVPESNDELAGKITNGRITTLDELKSNIKTDMGRSLSQSSENEADNALVEKIIEKASIQYPPVLVESEIEDEYKFLQQRLAQNGTNVDDYLANIGTSREQLYNQFKDSAEKRIRVGLVLGEIARQEELTLTEPDIDAAIAEAAEQQNTSPAAMRAFLEKNEGFENIRNRAQAKKVLDFIRGSAIIKEKVVKPGQTENPTDEAAAPEAAAATAEGEEVPAPKKKAPRASSKKKESDDQNES</sequence>
<dbReference type="GO" id="GO:0051301">
    <property type="term" value="P:cell division"/>
    <property type="evidence" value="ECO:0007669"/>
    <property type="project" value="UniProtKB-KW"/>
</dbReference>
<keyword evidence="9 11" id="KW-0131">Cell cycle</keyword>
<accession>A0A402CXN3</accession>
<evidence type="ECO:0000313" key="14">
    <source>
        <dbReference type="Proteomes" id="UP000287394"/>
    </source>
</evidence>
<organism evidence="13 14">
    <name type="scientific">Capsulimonas corticalis</name>
    <dbReference type="NCBI Taxonomy" id="2219043"/>
    <lineage>
        <taxon>Bacteria</taxon>
        <taxon>Bacillati</taxon>
        <taxon>Armatimonadota</taxon>
        <taxon>Armatimonadia</taxon>
        <taxon>Capsulimonadales</taxon>
        <taxon>Capsulimonadaceae</taxon>
        <taxon>Capsulimonas</taxon>
    </lineage>
</organism>
<keyword evidence="8 11" id="KW-0413">Isomerase</keyword>
<dbReference type="EMBL" id="AP025739">
    <property type="protein sequence ID" value="BDI32216.1"/>
    <property type="molecule type" value="Genomic_DNA"/>
</dbReference>
<dbReference type="Proteomes" id="UP000287394">
    <property type="component" value="Chromosome"/>
</dbReference>
<comment type="similarity">
    <text evidence="2 11">Belongs to the FKBP-type PPIase family. Tig subfamily.</text>
</comment>
<dbReference type="Gene3D" id="3.10.50.40">
    <property type="match status" value="1"/>
</dbReference>
<evidence type="ECO:0000313" key="13">
    <source>
        <dbReference type="EMBL" id="BDI32216.1"/>
    </source>
</evidence>
<reference evidence="13 14" key="1">
    <citation type="journal article" date="2019" name="Int. J. Syst. Evol. Microbiol.">
        <title>Capsulimonas corticalis gen. nov., sp. nov., an aerobic capsulated bacterium, of a novel bacterial order, Capsulimonadales ord. nov., of the class Armatimonadia of the phylum Armatimonadetes.</title>
        <authorList>
            <person name="Li J."/>
            <person name="Kudo C."/>
            <person name="Tonouchi A."/>
        </authorList>
    </citation>
    <scope>NUCLEOTIDE SEQUENCE [LARGE SCALE GENOMIC DNA]</scope>
    <source>
        <strain evidence="13 14">AX-7</strain>
    </source>
</reference>
<dbReference type="PANTHER" id="PTHR30560">
    <property type="entry name" value="TRIGGER FACTOR CHAPERONE AND PEPTIDYL-PROLYL CIS/TRANS ISOMERASE"/>
    <property type="match status" value="1"/>
</dbReference>
<dbReference type="GO" id="GO:0043022">
    <property type="term" value="F:ribosome binding"/>
    <property type="evidence" value="ECO:0007669"/>
    <property type="project" value="TreeGrafter"/>
</dbReference>
<dbReference type="InterPro" id="IPR008880">
    <property type="entry name" value="Trigger_fac_C"/>
</dbReference>
<dbReference type="Pfam" id="PF05697">
    <property type="entry name" value="Trigger_N"/>
    <property type="match status" value="1"/>
</dbReference>
<dbReference type="AlphaFoldDB" id="A0A402CXN3"/>
<comment type="catalytic activity">
    <reaction evidence="1 11">
        <text>[protein]-peptidylproline (omega=180) = [protein]-peptidylproline (omega=0)</text>
        <dbReference type="Rhea" id="RHEA:16237"/>
        <dbReference type="Rhea" id="RHEA-COMP:10747"/>
        <dbReference type="Rhea" id="RHEA-COMP:10748"/>
        <dbReference type="ChEBI" id="CHEBI:83833"/>
        <dbReference type="ChEBI" id="CHEBI:83834"/>
        <dbReference type="EC" id="5.2.1.8"/>
    </reaction>
</comment>
<dbReference type="PIRSF" id="PIRSF003095">
    <property type="entry name" value="Trigger_factor"/>
    <property type="match status" value="1"/>
</dbReference>
<dbReference type="InterPro" id="IPR037041">
    <property type="entry name" value="Trigger_fac_C_sf"/>
</dbReference>
<dbReference type="InterPro" id="IPR036611">
    <property type="entry name" value="Trigger_fac_ribosome-bd_sf"/>
</dbReference>
<dbReference type="KEGG" id="ccot:CCAX7_42670"/>
<keyword evidence="7 11" id="KW-0143">Chaperone</keyword>
<keyword evidence="14" id="KW-1185">Reference proteome</keyword>
<dbReference type="InterPro" id="IPR027304">
    <property type="entry name" value="Trigger_fact/SurA_dom_sf"/>
</dbReference>
<evidence type="ECO:0000256" key="5">
    <source>
        <dbReference type="ARBA" id="ARBA00022618"/>
    </source>
</evidence>
<dbReference type="Pfam" id="PF00254">
    <property type="entry name" value="FKBP_C"/>
    <property type="match status" value="1"/>
</dbReference>
<feature type="compositionally biased region" description="Basic and acidic residues" evidence="12">
    <location>
        <begin position="472"/>
        <end position="482"/>
    </location>
</feature>
<evidence type="ECO:0000256" key="2">
    <source>
        <dbReference type="ARBA" id="ARBA00005464"/>
    </source>
</evidence>
<feature type="compositionally biased region" description="Basic residues" evidence="12">
    <location>
        <begin position="462"/>
        <end position="471"/>
    </location>
</feature>
<dbReference type="Gene3D" id="1.10.3120.10">
    <property type="entry name" value="Trigger factor, C-terminal domain"/>
    <property type="match status" value="1"/>
</dbReference>
<dbReference type="GO" id="GO:0044183">
    <property type="term" value="F:protein folding chaperone"/>
    <property type="evidence" value="ECO:0007669"/>
    <property type="project" value="TreeGrafter"/>
</dbReference>
<dbReference type="Pfam" id="PF05698">
    <property type="entry name" value="Trigger_C"/>
    <property type="match status" value="1"/>
</dbReference>
<dbReference type="SUPFAM" id="SSF109998">
    <property type="entry name" value="Triger factor/SurA peptide-binding domain-like"/>
    <property type="match status" value="1"/>
</dbReference>
<dbReference type="EC" id="5.2.1.8" evidence="3 11"/>
<dbReference type="GO" id="GO:0003755">
    <property type="term" value="F:peptidyl-prolyl cis-trans isomerase activity"/>
    <property type="evidence" value="ECO:0007669"/>
    <property type="project" value="UniProtKB-UniRule"/>
</dbReference>
<dbReference type="PANTHER" id="PTHR30560:SF3">
    <property type="entry name" value="TRIGGER FACTOR-LIKE PROTEIN TIG, CHLOROPLASTIC"/>
    <property type="match status" value="1"/>
</dbReference>
<evidence type="ECO:0000256" key="3">
    <source>
        <dbReference type="ARBA" id="ARBA00013194"/>
    </source>
</evidence>
<dbReference type="InterPro" id="IPR008881">
    <property type="entry name" value="Trigger_fac_ribosome-bd_bac"/>
</dbReference>
<evidence type="ECO:0000256" key="4">
    <source>
        <dbReference type="ARBA" id="ARBA00016902"/>
    </source>
</evidence>
<evidence type="ECO:0000256" key="10">
    <source>
        <dbReference type="ARBA" id="ARBA00029986"/>
    </source>
</evidence>
<feature type="compositionally biased region" description="Low complexity" evidence="12">
    <location>
        <begin position="437"/>
        <end position="454"/>
    </location>
</feature>
<dbReference type="RefSeq" id="WP_165864281.1">
    <property type="nucleotide sequence ID" value="NZ_AP025739.1"/>
</dbReference>
<feature type="region of interest" description="Disordered" evidence="12">
    <location>
        <begin position="430"/>
        <end position="482"/>
    </location>
</feature>
<evidence type="ECO:0000256" key="9">
    <source>
        <dbReference type="ARBA" id="ARBA00023306"/>
    </source>
</evidence>
<comment type="function">
    <text evidence="11">Involved in protein export. Acts as a chaperone by maintaining the newly synthesized protein in an open conformation. Functions as a peptidyl-prolyl cis-trans isomerase.</text>
</comment>
<proteinExistence type="inferred from homology"/>
<evidence type="ECO:0000256" key="11">
    <source>
        <dbReference type="HAMAP-Rule" id="MF_00303"/>
    </source>
</evidence>
<gene>
    <name evidence="11 13" type="primary">tig</name>
    <name evidence="13" type="ORF">CCAX7_42670</name>
</gene>
<dbReference type="InterPro" id="IPR001179">
    <property type="entry name" value="PPIase_FKBP_dom"/>
</dbReference>
<dbReference type="SUPFAM" id="SSF102735">
    <property type="entry name" value="Trigger factor ribosome-binding domain"/>
    <property type="match status" value="1"/>
</dbReference>
<evidence type="ECO:0000256" key="7">
    <source>
        <dbReference type="ARBA" id="ARBA00023186"/>
    </source>
</evidence>
<keyword evidence="11" id="KW-0963">Cytoplasm</keyword>
<dbReference type="GO" id="GO:0051083">
    <property type="term" value="P:'de novo' cotranslational protein folding"/>
    <property type="evidence" value="ECO:0007669"/>
    <property type="project" value="TreeGrafter"/>
</dbReference>
<evidence type="ECO:0000256" key="12">
    <source>
        <dbReference type="SAM" id="MobiDB-lite"/>
    </source>
</evidence>
<evidence type="ECO:0000256" key="8">
    <source>
        <dbReference type="ARBA" id="ARBA00023235"/>
    </source>
</evidence>
<dbReference type="FunCoup" id="A0A402CXN3">
    <property type="interactions" value="552"/>
</dbReference>
<dbReference type="GO" id="GO:0005737">
    <property type="term" value="C:cytoplasm"/>
    <property type="evidence" value="ECO:0007669"/>
    <property type="project" value="UniProtKB-SubCell"/>
</dbReference>
<protein>
    <recommendedName>
        <fullName evidence="4 11">Trigger factor</fullName>
        <shortName evidence="11">TF</shortName>
        <ecNumber evidence="3 11">5.2.1.8</ecNumber>
    </recommendedName>
    <alternativeName>
        <fullName evidence="10 11">PPIase</fullName>
    </alternativeName>
</protein>
<dbReference type="NCBIfam" id="TIGR00115">
    <property type="entry name" value="tig"/>
    <property type="match status" value="1"/>
</dbReference>
<dbReference type="InterPro" id="IPR046357">
    <property type="entry name" value="PPIase_dom_sf"/>
</dbReference>
<dbReference type="HAMAP" id="MF_00303">
    <property type="entry name" value="Trigger_factor_Tig"/>
    <property type="match status" value="1"/>
</dbReference>
<comment type="domain">
    <text evidence="11">Consists of 3 domains; the N-terminus binds the ribosome, the middle domain has PPIase activity, while the C-terminus has intrinsic chaperone activity on its own.</text>
</comment>
<dbReference type="SUPFAM" id="SSF54534">
    <property type="entry name" value="FKBP-like"/>
    <property type="match status" value="1"/>
</dbReference>
<name>A0A402CXN3_9BACT</name>
<dbReference type="InterPro" id="IPR005215">
    <property type="entry name" value="Trig_fac"/>
</dbReference>
<keyword evidence="6 11" id="KW-0697">Rotamase</keyword>